<dbReference type="AlphaFoldDB" id="A0A2U3N3Z4"/>
<sequence length="416" mass="49933">MGNHKNFKIKTIKDWEGEDWDVYEERKTSCGVILYRGWKYGTESLFGAGSICYILTSEIAELIKHHNRLDAAKLLGISVYLAGKFRRLLEIQNQVFTRDDVWLIEHQDEILYDSLNTLKEKYGLTGNQVYKRRKWLAELIEIPKGRRKLRKIPADDLLEKNFQKHKDAVLNMNIEEIMATFNVRKYVAIKYYNRARKELGELSYSEQIEKDKNEKNNWMHQHREELLDLSLTTEELADKFKMPIHQIYKIQKKLKEFYNIPTYHQNKTQWLLDHKAELLELKFSNQELGLKLGLRPEQIASKRIQLKKLLNLPQRIESLHAWREEHQDTILSLDLSIPEIAKMLDRSEEYIERTRMEMRKNLNISVLDQKREWVKQHQHDLQTLTIAQMREKYQLGRYTVQTYRKLLFELKQNENE</sequence>
<dbReference type="EMBL" id="OOGT01000261">
    <property type="protein sequence ID" value="SPL72325.1"/>
    <property type="molecule type" value="Genomic_DNA"/>
</dbReference>
<accession>A0A2U3N3Z4</accession>
<gene>
    <name evidence="1" type="ORF">KPC_3503</name>
</gene>
<keyword evidence="2" id="KW-1185">Reference proteome</keyword>
<evidence type="ECO:0000313" key="1">
    <source>
        <dbReference type="EMBL" id="SPL72325.1"/>
    </source>
</evidence>
<proteinExistence type="predicted"/>
<dbReference type="Proteomes" id="UP000245974">
    <property type="component" value="Unassembled WGS sequence"/>
</dbReference>
<protein>
    <submittedName>
        <fullName evidence="1">Uncharacterized protein</fullName>
    </submittedName>
</protein>
<name>A0A2U3N3Z4_9GAMM</name>
<dbReference type="OrthoDB" id="6672590at2"/>
<organism evidence="1 2">
    <name type="scientific">Acinetobacter stercoris</name>
    <dbReference type="NCBI Taxonomy" id="2126983"/>
    <lineage>
        <taxon>Bacteria</taxon>
        <taxon>Pseudomonadati</taxon>
        <taxon>Pseudomonadota</taxon>
        <taxon>Gammaproteobacteria</taxon>
        <taxon>Moraxellales</taxon>
        <taxon>Moraxellaceae</taxon>
        <taxon>Acinetobacter</taxon>
    </lineage>
</organism>
<dbReference type="RefSeq" id="WP_121975719.1">
    <property type="nucleotide sequence ID" value="NZ_OOGT01000261.1"/>
</dbReference>
<dbReference type="InParanoid" id="A0A2U3N3Z4"/>
<evidence type="ECO:0000313" key="2">
    <source>
        <dbReference type="Proteomes" id="UP000245974"/>
    </source>
</evidence>
<reference evidence="2" key="1">
    <citation type="submission" date="2018-03" db="EMBL/GenBank/DDBJ databases">
        <authorList>
            <person name="Blom J."/>
        </authorList>
    </citation>
    <scope>NUCLEOTIDE SEQUENCE [LARGE SCALE GENOMIC DNA]</scope>
    <source>
        <strain evidence="2">KPC-SM-21</strain>
    </source>
</reference>